<evidence type="ECO:0000256" key="6">
    <source>
        <dbReference type="ARBA" id="ARBA00022840"/>
    </source>
</evidence>
<dbReference type="AlphaFoldDB" id="A0A1H7GB93"/>
<evidence type="ECO:0000256" key="4">
    <source>
        <dbReference type="ARBA" id="ARBA00022741"/>
    </source>
</evidence>
<evidence type="ECO:0000313" key="10">
    <source>
        <dbReference type="EMBL" id="SEK35391.1"/>
    </source>
</evidence>
<dbReference type="Pfam" id="PF00781">
    <property type="entry name" value="DAGK_cat"/>
    <property type="match status" value="1"/>
</dbReference>
<dbReference type="GO" id="GO:0005524">
    <property type="term" value="F:ATP binding"/>
    <property type="evidence" value="ECO:0007669"/>
    <property type="project" value="UniProtKB-KW"/>
</dbReference>
<organism evidence="10 11">
    <name type="scientific">Pseudobutyrivibrio ruminis</name>
    <dbReference type="NCBI Taxonomy" id="46206"/>
    <lineage>
        <taxon>Bacteria</taxon>
        <taxon>Bacillati</taxon>
        <taxon>Bacillota</taxon>
        <taxon>Clostridia</taxon>
        <taxon>Lachnospirales</taxon>
        <taxon>Lachnospiraceae</taxon>
        <taxon>Pseudobutyrivibrio</taxon>
    </lineage>
</organism>
<keyword evidence="8" id="KW-1208">Phospholipid metabolism</keyword>
<keyword evidence="11" id="KW-1185">Reference proteome</keyword>
<dbReference type="PROSITE" id="PS50146">
    <property type="entry name" value="DAGK"/>
    <property type="match status" value="1"/>
</dbReference>
<reference evidence="11" key="1">
    <citation type="submission" date="2016-10" db="EMBL/GenBank/DDBJ databases">
        <authorList>
            <person name="Varghese N."/>
        </authorList>
    </citation>
    <scope>NUCLEOTIDE SEQUENCE [LARGE SCALE GENOMIC DNA]</scope>
    <source>
        <strain evidence="11">ACV-9</strain>
    </source>
</reference>
<evidence type="ECO:0000256" key="7">
    <source>
        <dbReference type="ARBA" id="ARBA00023209"/>
    </source>
</evidence>
<dbReference type="InterPro" id="IPR016064">
    <property type="entry name" value="NAD/diacylglycerol_kinase_sf"/>
</dbReference>
<dbReference type="InterPro" id="IPR045540">
    <property type="entry name" value="YegS/DAGK_C"/>
</dbReference>
<dbReference type="InterPro" id="IPR017438">
    <property type="entry name" value="ATP-NAD_kinase_N"/>
</dbReference>
<evidence type="ECO:0000256" key="2">
    <source>
        <dbReference type="ARBA" id="ARBA00005983"/>
    </source>
</evidence>
<name>A0A1H7GB93_9FIRM</name>
<dbReference type="GO" id="GO:0016301">
    <property type="term" value="F:kinase activity"/>
    <property type="evidence" value="ECO:0007669"/>
    <property type="project" value="UniProtKB-KW"/>
</dbReference>
<protein>
    <submittedName>
        <fullName evidence="10">Diacylglycerol kinase family enzyme</fullName>
    </submittedName>
</protein>
<comment type="similarity">
    <text evidence="2">Belongs to the diacylglycerol/lipid kinase family.</text>
</comment>
<keyword evidence="5 10" id="KW-0418">Kinase</keyword>
<keyword evidence="3" id="KW-0808">Transferase</keyword>
<dbReference type="PANTHER" id="PTHR12358">
    <property type="entry name" value="SPHINGOSINE KINASE"/>
    <property type="match status" value="1"/>
</dbReference>
<dbReference type="InterPro" id="IPR050187">
    <property type="entry name" value="Lipid_Phosphate_FormReg"/>
</dbReference>
<dbReference type="Pfam" id="PF19279">
    <property type="entry name" value="YegS_C"/>
    <property type="match status" value="1"/>
</dbReference>
<evidence type="ECO:0000256" key="1">
    <source>
        <dbReference type="ARBA" id="ARBA00001946"/>
    </source>
</evidence>
<keyword evidence="7" id="KW-0443">Lipid metabolism</keyword>
<proteinExistence type="inferred from homology"/>
<dbReference type="RefSeq" id="WP_074789230.1">
    <property type="nucleotide sequence ID" value="NZ_FNZX01000004.1"/>
</dbReference>
<evidence type="ECO:0000256" key="8">
    <source>
        <dbReference type="ARBA" id="ARBA00023264"/>
    </source>
</evidence>
<feature type="domain" description="DAGKc" evidence="9">
    <location>
        <begin position="1"/>
        <end position="131"/>
    </location>
</feature>
<evidence type="ECO:0000256" key="3">
    <source>
        <dbReference type="ARBA" id="ARBA00022679"/>
    </source>
</evidence>
<keyword evidence="7" id="KW-0594">Phospholipid biosynthesis</keyword>
<dbReference type="PANTHER" id="PTHR12358:SF54">
    <property type="entry name" value="SPHINGOSINE KINASE RELATED PROTEIN"/>
    <property type="match status" value="1"/>
</dbReference>
<dbReference type="InterPro" id="IPR001206">
    <property type="entry name" value="Diacylglycerol_kinase_cat_dom"/>
</dbReference>
<dbReference type="EMBL" id="FNZX01000004">
    <property type="protein sequence ID" value="SEK35391.1"/>
    <property type="molecule type" value="Genomic_DNA"/>
</dbReference>
<evidence type="ECO:0000259" key="9">
    <source>
        <dbReference type="PROSITE" id="PS50146"/>
    </source>
</evidence>
<dbReference type="SUPFAM" id="SSF111331">
    <property type="entry name" value="NAD kinase/diacylglycerol kinase-like"/>
    <property type="match status" value="1"/>
</dbReference>
<keyword evidence="7" id="KW-0444">Lipid biosynthesis</keyword>
<evidence type="ECO:0000313" key="11">
    <source>
        <dbReference type="Proteomes" id="UP000182321"/>
    </source>
</evidence>
<gene>
    <name evidence="10" type="ORF">SAMN02910377_00702</name>
</gene>
<evidence type="ECO:0000256" key="5">
    <source>
        <dbReference type="ARBA" id="ARBA00022777"/>
    </source>
</evidence>
<keyword evidence="4" id="KW-0547">Nucleotide-binding</keyword>
<comment type="cofactor">
    <cofactor evidence="1">
        <name>Mg(2+)</name>
        <dbReference type="ChEBI" id="CHEBI:18420"/>
    </cofactor>
</comment>
<dbReference type="Gene3D" id="2.60.200.40">
    <property type="match status" value="1"/>
</dbReference>
<dbReference type="GO" id="GO:0008654">
    <property type="term" value="P:phospholipid biosynthetic process"/>
    <property type="evidence" value="ECO:0007669"/>
    <property type="project" value="UniProtKB-KW"/>
</dbReference>
<sequence>MENVFIVNKASRTGKAEGVWNKIEEYLKSEGVDYEVHFTAKAYDATEFAKNATSSGEDVHLFVMGGDGTLNEALNGIVDFEHTLYTPLPSGSANDFVKGIGLEGSTLDILKRALKDDGFKSIDIGKVTYNKDGEEQSRLFGVSSGIGVDAYVCLQALTSKLKTFLNKFGLGSATYGLLTVGDIFTMPFSDAVVTTYFDGKKEERNIKSTIFAAAMNCPAEGGGIPMAPKATVDSGYLTAFIAHDISRIKCFGLLPFLVAGKHEGKNGFDLLKFNKLEISMDDQMCVHADGEHVGFYKKITFECLPSKLKIRGF</sequence>
<accession>A0A1H7GB93</accession>
<keyword evidence="6" id="KW-0067">ATP-binding</keyword>
<dbReference type="Gene3D" id="3.40.50.10330">
    <property type="entry name" value="Probable inorganic polyphosphate/atp-NAD kinase, domain 1"/>
    <property type="match status" value="1"/>
</dbReference>
<dbReference type="Proteomes" id="UP000182321">
    <property type="component" value="Unassembled WGS sequence"/>
</dbReference>